<sequence>MMSKMFLDRRTTRGAVVTGFGCSLIEKMKNAGTQPENRRKATSTRNQKMSEVGRAFSLN</sequence>
<comment type="caution">
    <text evidence="2">The sequence shown here is derived from an EMBL/GenBank/DDBJ whole genome shotgun (WGS) entry which is preliminary data.</text>
</comment>
<organism evidence="2 3">
    <name type="scientific">Candidozyma auris</name>
    <name type="common">Yeast</name>
    <name type="synonym">Candida auris</name>
    <dbReference type="NCBI Taxonomy" id="498019"/>
    <lineage>
        <taxon>Eukaryota</taxon>
        <taxon>Fungi</taxon>
        <taxon>Dikarya</taxon>
        <taxon>Ascomycota</taxon>
        <taxon>Saccharomycotina</taxon>
        <taxon>Pichiomycetes</taxon>
        <taxon>Metschnikowiaceae</taxon>
        <taxon>Candidozyma</taxon>
    </lineage>
</organism>
<accession>A0A0L0P0V3</accession>
<evidence type="ECO:0000313" key="2">
    <source>
        <dbReference type="EMBL" id="KND99908.1"/>
    </source>
</evidence>
<reference evidence="3" key="1">
    <citation type="journal article" date="2015" name="BMC Genomics">
        <title>Draft genome of a commonly misdiagnosed multidrug resistant pathogen Candida auris.</title>
        <authorList>
            <person name="Chatterjee S."/>
            <person name="Alampalli S.V."/>
            <person name="Nageshan R.K."/>
            <person name="Chettiar S.T."/>
            <person name="Joshi S."/>
            <person name="Tatu U.S."/>
        </authorList>
    </citation>
    <scope>NUCLEOTIDE SEQUENCE [LARGE SCALE GENOMIC DNA]</scope>
    <source>
        <strain evidence="3">6684</strain>
    </source>
</reference>
<protein>
    <submittedName>
        <fullName evidence="2">Uncharacterized protein</fullName>
    </submittedName>
</protein>
<dbReference type="EMBL" id="LGST01000021">
    <property type="protein sequence ID" value="KND99908.1"/>
    <property type="molecule type" value="Genomic_DNA"/>
</dbReference>
<dbReference type="AlphaFoldDB" id="A0A0L0P0V3"/>
<dbReference type="Proteomes" id="UP000037122">
    <property type="component" value="Unassembled WGS sequence"/>
</dbReference>
<feature type="region of interest" description="Disordered" evidence="1">
    <location>
        <begin position="30"/>
        <end position="59"/>
    </location>
</feature>
<evidence type="ECO:0000256" key="1">
    <source>
        <dbReference type="SAM" id="MobiDB-lite"/>
    </source>
</evidence>
<gene>
    <name evidence="2" type="ORF">QG37_03336</name>
</gene>
<name>A0A0L0P0V3_CANAR</name>
<proteinExistence type="predicted"/>
<dbReference type="VEuPathDB" id="FungiDB:QG37_03336"/>
<evidence type="ECO:0000313" key="3">
    <source>
        <dbReference type="Proteomes" id="UP000037122"/>
    </source>
</evidence>